<feature type="binding site" evidence="9">
    <location>
        <position position="168"/>
    </location>
    <ligand>
        <name>substrate</name>
    </ligand>
</feature>
<dbReference type="EMBL" id="CP003804">
    <property type="protein sequence ID" value="AGF47958.1"/>
    <property type="molecule type" value="Genomic_DNA"/>
</dbReference>
<dbReference type="PROSITE" id="PS01326">
    <property type="entry name" value="DAP_EPIMERASE"/>
    <property type="match status" value="1"/>
</dbReference>
<evidence type="ECO:0000313" key="12">
    <source>
        <dbReference type="Proteomes" id="UP000011686"/>
    </source>
</evidence>
<comment type="pathway">
    <text evidence="1 9">Amino-acid biosynthesis; L-lysine biosynthesis via DAP pathway; DL-2,6-diaminopimelate from LL-2,6-diaminopimelate: step 1/1.</text>
</comment>
<dbReference type="GO" id="GO:0008837">
    <property type="term" value="F:diaminopimelate epimerase activity"/>
    <property type="evidence" value="ECO:0007669"/>
    <property type="project" value="UniProtKB-UniRule"/>
</dbReference>
<feature type="binding site" evidence="9">
    <location>
        <begin position="229"/>
        <end position="230"/>
    </location>
    <ligand>
        <name>substrate</name>
    </ligand>
</feature>
<reference evidence="11 12" key="1">
    <citation type="journal article" date="2013" name="Genome Biol. Evol.">
        <title>Genome evolution and phylogenomic analysis of candidatus kinetoplastibacterium, the betaproteobacterial endosymbionts of strigomonas and angomonas.</title>
        <authorList>
            <person name="Alves J.M."/>
            <person name="Serrano M.G."/>
            <person name="Maia da Silva F."/>
            <person name="Voegtly L.J."/>
            <person name="Matveyev A.V."/>
            <person name="Teixeira M.M."/>
            <person name="Camargo E.P."/>
            <person name="Buck G.A."/>
        </authorList>
    </citation>
    <scope>NUCLEOTIDE SEQUENCE [LARGE SCALE GENOMIC DNA]</scope>
    <source>
        <strain evidence="11 12">TCC036E</strain>
    </source>
</reference>
<dbReference type="UniPathway" id="UPA00034">
    <property type="reaction ID" value="UER00025"/>
</dbReference>
<dbReference type="AlphaFoldDB" id="M1L5P8"/>
<dbReference type="InterPro" id="IPR001653">
    <property type="entry name" value="DAP_epimerase_DapF"/>
</dbReference>
<comment type="subunit">
    <text evidence="9">Homodimer.</text>
</comment>
<evidence type="ECO:0000313" key="11">
    <source>
        <dbReference type="EMBL" id="AGF47958.1"/>
    </source>
</evidence>
<feature type="active site" description="Proton acceptor" evidence="9">
    <location>
        <position position="228"/>
    </location>
</feature>
<dbReference type="RefSeq" id="WP_015389189.1">
    <property type="nucleotide sequence ID" value="NC_020283.1"/>
</dbReference>
<keyword evidence="7 9" id="KW-0413">Isomerase</keyword>
<dbReference type="InterPro" id="IPR018510">
    <property type="entry name" value="DAP_epimerase_AS"/>
</dbReference>
<evidence type="ECO:0000256" key="7">
    <source>
        <dbReference type="ARBA" id="ARBA00023235"/>
    </source>
</evidence>
<keyword evidence="6 9" id="KW-0457">Lysine biosynthesis</keyword>
<dbReference type="HAMAP" id="MF_00197">
    <property type="entry name" value="DAP_epimerase"/>
    <property type="match status" value="1"/>
</dbReference>
<dbReference type="STRING" id="1208918.CDEE_0126"/>
<dbReference type="GO" id="GO:0009089">
    <property type="term" value="P:lysine biosynthetic process via diaminopimelate"/>
    <property type="evidence" value="ECO:0007669"/>
    <property type="project" value="UniProtKB-UniRule"/>
</dbReference>
<keyword evidence="5 9" id="KW-0028">Amino-acid biosynthesis</keyword>
<evidence type="ECO:0000256" key="5">
    <source>
        <dbReference type="ARBA" id="ARBA00022605"/>
    </source>
</evidence>
<gene>
    <name evidence="9" type="primary">dapF</name>
    <name evidence="11" type="ORF">CDEE_0126</name>
</gene>
<proteinExistence type="inferred from homology"/>
<keyword evidence="12" id="KW-1185">Reference proteome</keyword>
<evidence type="ECO:0000256" key="8">
    <source>
        <dbReference type="ARBA" id="ARBA00051712"/>
    </source>
</evidence>
<dbReference type="GO" id="GO:0005829">
    <property type="term" value="C:cytosol"/>
    <property type="evidence" value="ECO:0007669"/>
    <property type="project" value="TreeGrafter"/>
</dbReference>
<keyword evidence="4 9" id="KW-0963">Cytoplasm</keyword>
<evidence type="ECO:0000256" key="10">
    <source>
        <dbReference type="PROSITE-ProRule" id="PRU10125"/>
    </source>
</evidence>
<feature type="binding site" evidence="9">
    <location>
        <position position="67"/>
    </location>
    <ligand>
        <name>substrate</name>
    </ligand>
</feature>
<dbReference type="KEGG" id="kct:CDEE_0126"/>
<comment type="similarity">
    <text evidence="2 9">Belongs to the diaminopimelate epimerase family.</text>
</comment>
<dbReference type="NCBIfam" id="TIGR00652">
    <property type="entry name" value="DapF"/>
    <property type="match status" value="1"/>
</dbReference>
<feature type="binding site" evidence="9">
    <location>
        <position position="201"/>
    </location>
    <ligand>
        <name>substrate</name>
    </ligand>
</feature>
<dbReference type="Gene3D" id="3.10.310.10">
    <property type="entry name" value="Diaminopimelate Epimerase, Chain A, domain 1"/>
    <property type="match status" value="2"/>
</dbReference>
<dbReference type="eggNOG" id="COG0253">
    <property type="taxonomic scope" value="Bacteria"/>
</dbReference>
<evidence type="ECO:0000256" key="4">
    <source>
        <dbReference type="ARBA" id="ARBA00022490"/>
    </source>
</evidence>
<dbReference type="HOGENOM" id="CLU_053306_1_1_4"/>
<evidence type="ECO:0000256" key="2">
    <source>
        <dbReference type="ARBA" id="ARBA00010219"/>
    </source>
</evidence>
<dbReference type="PANTHER" id="PTHR31689">
    <property type="entry name" value="DIAMINOPIMELATE EPIMERASE, CHLOROPLASTIC"/>
    <property type="match status" value="1"/>
</dbReference>
<evidence type="ECO:0000256" key="1">
    <source>
        <dbReference type="ARBA" id="ARBA00005196"/>
    </source>
</evidence>
<dbReference type="EC" id="5.1.1.7" evidence="3 9"/>
<dbReference type="FunFam" id="3.10.310.10:FF:000001">
    <property type="entry name" value="Diaminopimelate epimerase"/>
    <property type="match status" value="1"/>
</dbReference>
<feature type="binding site" evidence="9">
    <location>
        <position position="14"/>
    </location>
    <ligand>
        <name>substrate</name>
    </ligand>
</feature>
<feature type="active site" description="Proton donor" evidence="9">
    <location>
        <position position="76"/>
    </location>
</feature>
<protein>
    <recommendedName>
        <fullName evidence="3 9">Diaminopimelate epimerase</fullName>
        <shortName evidence="9">DAP epimerase</shortName>
        <ecNumber evidence="3 9">5.1.1.7</ecNumber>
    </recommendedName>
    <alternativeName>
        <fullName evidence="9">PLP-independent amino acid racemase</fullName>
    </alternativeName>
</protein>
<evidence type="ECO:0000256" key="9">
    <source>
        <dbReference type="HAMAP-Rule" id="MF_00197"/>
    </source>
</evidence>
<feature type="binding site" evidence="9">
    <location>
        <begin position="77"/>
        <end position="78"/>
    </location>
    <ligand>
        <name>substrate</name>
    </ligand>
</feature>
<feature type="binding site" evidence="9">
    <location>
        <position position="47"/>
    </location>
    <ligand>
        <name>substrate</name>
    </ligand>
</feature>
<dbReference type="Pfam" id="PF01678">
    <property type="entry name" value="DAP_epimerase"/>
    <property type="match status" value="2"/>
</dbReference>
<evidence type="ECO:0000256" key="6">
    <source>
        <dbReference type="ARBA" id="ARBA00023154"/>
    </source>
</evidence>
<feature type="active site" evidence="10">
    <location>
        <position position="76"/>
    </location>
</feature>
<organism evidence="11 12">
    <name type="scientific">Candidatus Kinetoplastidibacterium crithidiae TCC036E</name>
    <dbReference type="NCBI Taxonomy" id="1208918"/>
    <lineage>
        <taxon>Bacteria</taxon>
        <taxon>Pseudomonadati</taxon>
        <taxon>Pseudomonadota</taxon>
        <taxon>Betaproteobacteria</taxon>
        <taxon>Candidatus Kinetoplastidibacterium</taxon>
    </lineage>
</organism>
<comment type="subcellular location">
    <subcellularLocation>
        <location evidence="9">Cytoplasm</location>
    </subcellularLocation>
</comment>
<sequence length="296" mass="32379">MTHLNFTKMHGIGNDFIVIDCINQSFKMTTKIARSIADRHFGIGADQILLIEKTALPNADFKYRIFNSDGNEVENCGNGARCFVKFIHQKKISNKNPIVAEIKNGLISLNENSDGSVTVNMGKPSFEYKSLPFNTDNLTYTTKSLEKIWAIETENNGIVLLSVLSISNPHAVIEVDNINTDLVSIIGPVIESHNRFPNKVNVGFMQIKDSNHILLRVYERGAGETLACGTGACAAVVSGIRRGLLHSPVNVQTKGGSISINWDGGDIKMTGPASFVFDGKIELDKLLRESVATTLL</sequence>
<accession>M1L5P8</accession>
<dbReference type="PANTHER" id="PTHR31689:SF0">
    <property type="entry name" value="DIAMINOPIMELATE EPIMERASE"/>
    <property type="match status" value="1"/>
</dbReference>
<comment type="catalytic activity">
    <reaction evidence="8 9">
        <text>(2S,6S)-2,6-diaminopimelate = meso-2,6-diaminopimelate</text>
        <dbReference type="Rhea" id="RHEA:15393"/>
        <dbReference type="ChEBI" id="CHEBI:57609"/>
        <dbReference type="ChEBI" id="CHEBI:57791"/>
        <dbReference type="EC" id="5.1.1.7"/>
    </reaction>
</comment>
<feature type="site" description="Could be important to modulate the pK values of the two catalytic cysteine residues" evidence="9">
    <location>
        <position position="219"/>
    </location>
</feature>
<name>M1L5P8_9PROT</name>
<dbReference type="Proteomes" id="UP000011686">
    <property type="component" value="Chromosome"/>
</dbReference>
<dbReference type="SUPFAM" id="SSF54506">
    <property type="entry name" value="Diaminopimelate epimerase-like"/>
    <property type="match status" value="2"/>
</dbReference>
<evidence type="ECO:0000256" key="3">
    <source>
        <dbReference type="ARBA" id="ARBA00013080"/>
    </source>
</evidence>
<feature type="site" description="Could be important to modulate the pK values of the two catalytic cysteine residues" evidence="9">
    <location>
        <position position="170"/>
    </location>
</feature>
<feature type="binding site" evidence="9">
    <location>
        <begin position="219"/>
        <end position="220"/>
    </location>
    <ligand>
        <name>substrate</name>
    </ligand>
</feature>
<comment type="function">
    <text evidence="9">Catalyzes the stereoinversion of LL-2,6-diaminopimelate (L,L-DAP) to meso-diaminopimelate (meso-DAP), a precursor of L-lysine and an essential component of the bacterial peptidoglycan.</text>
</comment>
<dbReference type="PATRIC" id="fig|1208918.3.peg.659"/>